<accession>A0A8X6M5Z7</accession>
<sequence>MACSRKEATKRVQKLVILNFNQGKSIRNIAKLLNVPHSAVQYVIKSSKEENKIENNPKELIQCDQRFIVKKCIKKFTHLNATKVSMESEARFFSLQFHLKLFFKEYSD</sequence>
<dbReference type="InterPro" id="IPR036388">
    <property type="entry name" value="WH-like_DNA-bd_sf"/>
</dbReference>
<protein>
    <submittedName>
        <fullName evidence="1">Uncharacterized protein</fullName>
    </submittedName>
</protein>
<dbReference type="Gene3D" id="1.10.10.10">
    <property type="entry name" value="Winged helix-like DNA-binding domain superfamily/Winged helix DNA-binding domain"/>
    <property type="match status" value="1"/>
</dbReference>
<dbReference type="OrthoDB" id="4843387at2759"/>
<gene>
    <name evidence="1" type="primary">AVEN_271674_1</name>
    <name evidence="1" type="ORF">TNIN_41551</name>
</gene>
<organism evidence="1 2">
    <name type="scientific">Trichonephila inaurata madagascariensis</name>
    <dbReference type="NCBI Taxonomy" id="2747483"/>
    <lineage>
        <taxon>Eukaryota</taxon>
        <taxon>Metazoa</taxon>
        <taxon>Ecdysozoa</taxon>
        <taxon>Arthropoda</taxon>
        <taxon>Chelicerata</taxon>
        <taxon>Arachnida</taxon>
        <taxon>Araneae</taxon>
        <taxon>Araneomorphae</taxon>
        <taxon>Entelegynae</taxon>
        <taxon>Araneoidea</taxon>
        <taxon>Nephilidae</taxon>
        <taxon>Trichonephila</taxon>
        <taxon>Trichonephila inaurata</taxon>
    </lineage>
</organism>
<reference evidence="1" key="1">
    <citation type="submission" date="2020-08" db="EMBL/GenBank/DDBJ databases">
        <title>Multicomponent nature underlies the extraordinary mechanical properties of spider dragline silk.</title>
        <authorList>
            <person name="Kono N."/>
            <person name="Nakamura H."/>
            <person name="Mori M."/>
            <person name="Yoshida Y."/>
            <person name="Ohtoshi R."/>
            <person name="Malay A.D."/>
            <person name="Moran D.A.P."/>
            <person name="Tomita M."/>
            <person name="Numata K."/>
            <person name="Arakawa K."/>
        </authorList>
    </citation>
    <scope>NUCLEOTIDE SEQUENCE</scope>
</reference>
<dbReference type="AlphaFoldDB" id="A0A8X6M5Z7"/>
<evidence type="ECO:0000313" key="2">
    <source>
        <dbReference type="Proteomes" id="UP000886998"/>
    </source>
</evidence>
<keyword evidence="2" id="KW-1185">Reference proteome</keyword>
<comment type="caution">
    <text evidence="1">The sequence shown here is derived from an EMBL/GenBank/DDBJ whole genome shotgun (WGS) entry which is preliminary data.</text>
</comment>
<proteinExistence type="predicted"/>
<dbReference type="Proteomes" id="UP000886998">
    <property type="component" value="Unassembled WGS sequence"/>
</dbReference>
<dbReference type="EMBL" id="BMAV01023934">
    <property type="protein sequence ID" value="GFS28726.1"/>
    <property type="molecule type" value="Genomic_DNA"/>
</dbReference>
<name>A0A8X6M5Z7_9ARAC</name>
<evidence type="ECO:0000313" key="1">
    <source>
        <dbReference type="EMBL" id="GFS28726.1"/>
    </source>
</evidence>